<dbReference type="Pfam" id="PF13489">
    <property type="entry name" value="Methyltransf_23"/>
    <property type="match status" value="1"/>
</dbReference>
<dbReference type="Gene3D" id="6.20.50.110">
    <property type="entry name" value="Methyltransferase, zinc-binding domain"/>
    <property type="match status" value="1"/>
</dbReference>
<sequence>MPTLNKEKIIVTHSKCRLCGFNELDSVFTLGDQYINDFVTKDRIGKGLKAPLEIVHCKNCDLAQLKETAPQELLYTRQYWYRSSVTDTMRRELKNIVDEVTQKIDIKTNDIVLDIGANDGTLLSYFSDDVITIGCEPADNLIDDLTNHCSRVIHDFWSEASYLEIVTDLDHKKAKIITAIGMFYDLDDPVKFVSDIEKVLDDDGIFVAQLMTLAPML</sequence>
<dbReference type="SUPFAM" id="SSF53335">
    <property type="entry name" value="S-adenosyl-L-methionine-dependent methyltransferases"/>
    <property type="match status" value="1"/>
</dbReference>
<protein>
    <recommendedName>
        <fullName evidence="1">Methyltransferase putative zinc binding domain-containing protein</fullName>
    </recommendedName>
</protein>
<dbReference type="InterPro" id="IPR029063">
    <property type="entry name" value="SAM-dependent_MTases_sf"/>
</dbReference>
<accession>A0A382UV74</accession>
<dbReference type="Gene3D" id="3.40.50.150">
    <property type="entry name" value="Vaccinia Virus protein VP39"/>
    <property type="match status" value="1"/>
</dbReference>
<dbReference type="EMBL" id="UINC01146763">
    <property type="protein sequence ID" value="SVD37685.1"/>
    <property type="molecule type" value="Genomic_DNA"/>
</dbReference>
<reference evidence="2" key="1">
    <citation type="submission" date="2018-05" db="EMBL/GenBank/DDBJ databases">
        <authorList>
            <person name="Lanie J.A."/>
            <person name="Ng W.-L."/>
            <person name="Kazmierczak K.M."/>
            <person name="Andrzejewski T.M."/>
            <person name="Davidsen T.M."/>
            <person name="Wayne K.J."/>
            <person name="Tettelin H."/>
            <person name="Glass J.I."/>
            <person name="Rusch D."/>
            <person name="Podicherti R."/>
            <person name="Tsui H.-C.T."/>
            <person name="Winkler M.E."/>
        </authorList>
    </citation>
    <scope>NUCLEOTIDE SEQUENCE</scope>
</reference>
<feature type="domain" description="Methyltransferase putative zinc binding" evidence="1">
    <location>
        <begin position="16"/>
        <end position="75"/>
    </location>
</feature>
<evidence type="ECO:0000313" key="2">
    <source>
        <dbReference type="EMBL" id="SVD37685.1"/>
    </source>
</evidence>
<dbReference type="Pfam" id="PF08421">
    <property type="entry name" value="Methyltransf_13"/>
    <property type="match status" value="1"/>
</dbReference>
<dbReference type="InterPro" id="IPR038576">
    <property type="entry name" value="Methyltransf_Zn-bd_dom_put_sf"/>
</dbReference>
<proteinExistence type="predicted"/>
<gene>
    <name evidence="2" type="ORF">METZ01_LOCUS390539</name>
</gene>
<evidence type="ECO:0000259" key="1">
    <source>
        <dbReference type="Pfam" id="PF08421"/>
    </source>
</evidence>
<feature type="non-terminal residue" evidence="2">
    <location>
        <position position="217"/>
    </location>
</feature>
<dbReference type="InterPro" id="IPR013630">
    <property type="entry name" value="Methyltransf_Zn-bd_dom_put"/>
</dbReference>
<name>A0A382UV74_9ZZZZ</name>
<dbReference type="CDD" id="cd02440">
    <property type="entry name" value="AdoMet_MTases"/>
    <property type="match status" value="1"/>
</dbReference>
<organism evidence="2">
    <name type="scientific">marine metagenome</name>
    <dbReference type="NCBI Taxonomy" id="408172"/>
    <lineage>
        <taxon>unclassified sequences</taxon>
        <taxon>metagenomes</taxon>
        <taxon>ecological metagenomes</taxon>
    </lineage>
</organism>
<feature type="non-terminal residue" evidence="2">
    <location>
        <position position="1"/>
    </location>
</feature>
<dbReference type="AlphaFoldDB" id="A0A382UV74"/>